<keyword evidence="5" id="KW-1185">Reference proteome</keyword>
<dbReference type="GO" id="GO:0009368">
    <property type="term" value="C:endopeptidase Clp complex"/>
    <property type="evidence" value="ECO:0007669"/>
    <property type="project" value="TreeGrafter"/>
</dbReference>
<reference evidence="4" key="1">
    <citation type="submission" date="2020-11" db="EMBL/GenBank/DDBJ databases">
        <title>Isolation and identification of active actinomycetes.</title>
        <authorList>
            <person name="Sun X."/>
        </authorList>
    </citation>
    <scope>NUCLEOTIDE SEQUENCE</scope>
    <source>
        <strain evidence="4">NEAU-A11</strain>
    </source>
</reference>
<keyword evidence="4" id="KW-0645">Protease</keyword>
<dbReference type="InterPro" id="IPR023562">
    <property type="entry name" value="ClpP/TepA"/>
</dbReference>
<feature type="compositionally biased region" description="Pro residues" evidence="3">
    <location>
        <begin position="12"/>
        <end position="21"/>
    </location>
</feature>
<dbReference type="AlphaFoldDB" id="A0A931C537"/>
<dbReference type="InterPro" id="IPR001907">
    <property type="entry name" value="ClpP"/>
</dbReference>
<feature type="region of interest" description="Disordered" evidence="3">
    <location>
        <begin position="1"/>
        <end position="28"/>
    </location>
</feature>
<dbReference type="GO" id="GO:0006515">
    <property type="term" value="P:protein quality control for misfolded or incompletely synthesized proteins"/>
    <property type="evidence" value="ECO:0007669"/>
    <property type="project" value="TreeGrafter"/>
</dbReference>
<dbReference type="Gene3D" id="3.90.226.10">
    <property type="entry name" value="2-enoyl-CoA Hydratase, Chain A, domain 1"/>
    <property type="match status" value="1"/>
</dbReference>
<dbReference type="RefSeq" id="WP_196415345.1">
    <property type="nucleotide sequence ID" value="NZ_JADQTO010000008.1"/>
</dbReference>
<dbReference type="PRINTS" id="PR00127">
    <property type="entry name" value="CLPPROTEASEP"/>
</dbReference>
<dbReference type="PANTHER" id="PTHR10381">
    <property type="entry name" value="ATP-DEPENDENT CLP PROTEASE PROTEOLYTIC SUBUNIT"/>
    <property type="match status" value="1"/>
</dbReference>
<evidence type="ECO:0000256" key="1">
    <source>
        <dbReference type="ARBA" id="ARBA00007039"/>
    </source>
</evidence>
<dbReference type="Pfam" id="PF00574">
    <property type="entry name" value="CLP_protease"/>
    <property type="match status" value="1"/>
</dbReference>
<dbReference type="InterPro" id="IPR029045">
    <property type="entry name" value="ClpP/crotonase-like_dom_sf"/>
</dbReference>
<dbReference type="SUPFAM" id="SSF52096">
    <property type="entry name" value="ClpP/crotonase"/>
    <property type="match status" value="1"/>
</dbReference>
<protein>
    <recommendedName>
        <fullName evidence="2">ATP-dependent Clp protease proteolytic subunit</fullName>
    </recommendedName>
</protein>
<evidence type="ECO:0000313" key="4">
    <source>
        <dbReference type="EMBL" id="MBG0563559.1"/>
    </source>
</evidence>
<organism evidence="4 5">
    <name type="scientific">Actinoplanes aureus</name>
    <dbReference type="NCBI Taxonomy" id="2792083"/>
    <lineage>
        <taxon>Bacteria</taxon>
        <taxon>Bacillati</taxon>
        <taxon>Actinomycetota</taxon>
        <taxon>Actinomycetes</taxon>
        <taxon>Micromonosporales</taxon>
        <taxon>Micromonosporaceae</taxon>
        <taxon>Actinoplanes</taxon>
    </lineage>
</organism>
<dbReference type="GO" id="GO:0051117">
    <property type="term" value="F:ATPase binding"/>
    <property type="evidence" value="ECO:0007669"/>
    <property type="project" value="TreeGrafter"/>
</dbReference>
<comment type="caution">
    <text evidence="4">The sequence shown here is derived from an EMBL/GenBank/DDBJ whole genome shotgun (WGS) entry which is preliminary data.</text>
</comment>
<sequence length="208" mass="21840">MNLRHDPSRWGFPPPNQPPEWQPHLPGGPGLPGWLEERLFDQRIVMLRGQLTNEAATGIAAALLTLDSAGPEPVQLHVASPGGDLSAALSVIDVIDALTAPVHALVTSEAGGAVLAVLAAADRRAAYRHARFKLAEPRAGGVTGTADEVAAAAGQHLRELEEAVLRLAEVTGKPRSRIEDDLSSGRSLSAAEALEYGLIDEVVAPKGR</sequence>
<keyword evidence="4" id="KW-0378">Hydrolase</keyword>
<comment type="similarity">
    <text evidence="1 2">Belongs to the peptidase S14 family.</text>
</comment>
<proteinExistence type="inferred from homology"/>
<dbReference type="GO" id="GO:0004176">
    <property type="term" value="F:ATP-dependent peptidase activity"/>
    <property type="evidence" value="ECO:0007669"/>
    <property type="project" value="InterPro"/>
</dbReference>
<accession>A0A931C537</accession>
<evidence type="ECO:0000256" key="3">
    <source>
        <dbReference type="SAM" id="MobiDB-lite"/>
    </source>
</evidence>
<dbReference type="GO" id="GO:0004252">
    <property type="term" value="F:serine-type endopeptidase activity"/>
    <property type="evidence" value="ECO:0007669"/>
    <property type="project" value="InterPro"/>
</dbReference>
<dbReference type="PANTHER" id="PTHR10381:SF11">
    <property type="entry name" value="ATP-DEPENDENT CLP PROTEASE PROTEOLYTIC SUBUNIT, MITOCHONDRIAL"/>
    <property type="match status" value="1"/>
</dbReference>
<evidence type="ECO:0000313" key="5">
    <source>
        <dbReference type="Proteomes" id="UP000598146"/>
    </source>
</evidence>
<dbReference type="Proteomes" id="UP000598146">
    <property type="component" value="Unassembled WGS sequence"/>
</dbReference>
<gene>
    <name evidence="4" type="ORF">I4J89_19105</name>
</gene>
<dbReference type="EMBL" id="JADQTO010000008">
    <property type="protein sequence ID" value="MBG0563559.1"/>
    <property type="molecule type" value="Genomic_DNA"/>
</dbReference>
<name>A0A931C537_9ACTN</name>
<evidence type="ECO:0000256" key="2">
    <source>
        <dbReference type="RuleBase" id="RU003567"/>
    </source>
</evidence>